<comment type="caution">
    <text evidence="3">The sequence shown here is derived from an EMBL/GenBank/DDBJ whole genome shotgun (WGS) entry which is preliminary data.</text>
</comment>
<dbReference type="Gene3D" id="2.60.40.1610">
    <property type="entry name" value="Domain of unknown function DUF1254"/>
    <property type="match status" value="1"/>
</dbReference>
<evidence type="ECO:0000259" key="2">
    <source>
        <dbReference type="Pfam" id="PF06863"/>
    </source>
</evidence>
<evidence type="ECO:0000313" key="4">
    <source>
        <dbReference type="Proteomes" id="UP000451565"/>
    </source>
</evidence>
<dbReference type="InterPro" id="IPR010621">
    <property type="entry name" value="DUF1214"/>
</dbReference>
<accession>A0A843YNE9</accession>
<dbReference type="PANTHER" id="PTHR36509:SF2">
    <property type="entry name" value="BLL3101 PROTEIN"/>
    <property type="match status" value="1"/>
</dbReference>
<dbReference type="SUPFAM" id="SSF160935">
    <property type="entry name" value="VPA0735-like"/>
    <property type="match status" value="1"/>
</dbReference>
<dbReference type="AlphaFoldDB" id="A0A843YNE9"/>
<evidence type="ECO:0000259" key="1">
    <source>
        <dbReference type="Pfam" id="PF06742"/>
    </source>
</evidence>
<protein>
    <submittedName>
        <fullName evidence="3">DUF1254 domain-containing protein</fullName>
    </submittedName>
</protein>
<gene>
    <name evidence="3" type="ORF">GEV47_09905</name>
</gene>
<dbReference type="Gene3D" id="2.60.120.600">
    <property type="entry name" value="Domain of unknown function DUF1214, C-terminal domain"/>
    <property type="match status" value="1"/>
</dbReference>
<dbReference type="InterPro" id="IPR010679">
    <property type="entry name" value="DUF1254"/>
</dbReference>
<dbReference type="OrthoDB" id="104565at2"/>
<evidence type="ECO:0000313" key="3">
    <source>
        <dbReference type="EMBL" id="MQR00995.1"/>
    </source>
</evidence>
<dbReference type="InterPro" id="IPR037050">
    <property type="entry name" value="DUF1254_sf"/>
</dbReference>
<name>A0A843YNE9_9BURK</name>
<feature type="domain" description="DUF1214" evidence="1">
    <location>
        <begin position="327"/>
        <end position="419"/>
    </location>
</feature>
<feature type="domain" description="DUF1254" evidence="2">
    <location>
        <begin position="52"/>
        <end position="184"/>
    </location>
</feature>
<dbReference type="Pfam" id="PF06863">
    <property type="entry name" value="DUF1254"/>
    <property type="match status" value="1"/>
</dbReference>
<dbReference type="Pfam" id="PF06742">
    <property type="entry name" value="DUF1214"/>
    <property type="match status" value="1"/>
</dbReference>
<dbReference type="EMBL" id="WINI01000004">
    <property type="protein sequence ID" value="MQR00995.1"/>
    <property type="molecule type" value="Genomic_DNA"/>
</dbReference>
<keyword evidence="4" id="KW-1185">Reference proteome</keyword>
<sequence length="436" mass="47774">MNQPQAKIDVAPDDARAIAKEAYVYAFAMMENYNTWYPQAVVKDSPSYVGGFNKFRHYAQLFSPANHDVVTPNNDTPYSWVWLDLRAEPIVVSVPAVPSDRYYVLQFIDLFTYNCAYIGSRSTGNDAGDYLIVGPQWQGDVPGGIKKVFKSETEIVGILGRTQLNGPQDIDNVKQVQAGFKLRPLSAFQKKPAPPAAPVLSFPPYDKAKVASHDFISYLNFLLGLALPPHPNEVVLRQRMEKIGIVAGAAWNASQVEPAVLAAIDAGVKDAQEEIEKKIAVTHGSNGLFGSREAQGEDYLTRAVAAAMGLYGNDLAEAWYGGFVGNGRELIQVTFSKDQLPPAKFFWSITLYTLPDRFLYDNPLNRYSIGDRTQGLKYNADGGLTIYVGHASPGTDKESNWIPAPDASYSFVARVYGPSEAAMNGTWKLPSPAAVS</sequence>
<organism evidence="3 4">
    <name type="scientific">Glaciimonas soli</name>
    <dbReference type="NCBI Taxonomy" id="2590999"/>
    <lineage>
        <taxon>Bacteria</taxon>
        <taxon>Pseudomonadati</taxon>
        <taxon>Pseudomonadota</taxon>
        <taxon>Betaproteobacteria</taxon>
        <taxon>Burkholderiales</taxon>
        <taxon>Oxalobacteraceae</taxon>
        <taxon>Glaciimonas</taxon>
    </lineage>
</organism>
<proteinExistence type="predicted"/>
<dbReference type="Proteomes" id="UP000451565">
    <property type="component" value="Unassembled WGS sequence"/>
</dbReference>
<dbReference type="PANTHER" id="PTHR36509">
    <property type="entry name" value="BLL3101 PROTEIN"/>
    <property type="match status" value="1"/>
</dbReference>
<dbReference type="InterPro" id="IPR037049">
    <property type="entry name" value="DUF1214_C_sf"/>
</dbReference>
<dbReference type="RefSeq" id="WP_153234598.1">
    <property type="nucleotide sequence ID" value="NZ_WINI01000004.1"/>
</dbReference>
<reference evidence="3 4" key="1">
    <citation type="submission" date="2019-10" db="EMBL/GenBank/DDBJ databases">
        <title>Glaciimonas soli sp. nov., a psychrophilic bacterium isolated from the forest soil of a high elevation mountain in Taiwan.</title>
        <authorList>
            <person name="Wang L.-T."/>
            <person name="Shieh W.Y."/>
        </authorList>
    </citation>
    <scope>NUCLEOTIDE SEQUENCE [LARGE SCALE GENOMIC DNA]</scope>
    <source>
        <strain evidence="3 4">GS1</strain>
    </source>
</reference>